<dbReference type="PANTHER" id="PTHR32142:SF55">
    <property type="entry name" value="ANKYRIN REPEAT-CONTAINING PROTEIN-RELATED"/>
    <property type="match status" value="1"/>
</dbReference>
<dbReference type="Proteomes" id="UP000001064">
    <property type="component" value="Unassembled WGS sequence"/>
</dbReference>
<dbReference type="InParanoid" id="F0ZF69"/>
<evidence type="ECO:0000313" key="2">
    <source>
        <dbReference type="Proteomes" id="UP000001064"/>
    </source>
</evidence>
<accession>F0ZF69</accession>
<organism evidence="1 2">
    <name type="scientific">Dictyostelium purpureum</name>
    <name type="common">Slime mold</name>
    <dbReference type="NCBI Taxonomy" id="5786"/>
    <lineage>
        <taxon>Eukaryota</taxon>
        <taxon>Amoebozoa</taxon>
        <taxon>Evosea</taxon>
        <taxon>Eumycetozoa</taxon>
        <taxon>Dictyostelia</taxon>
        <taxon>Dictyosteliales</taxon>
        <taxon>Dictyosteliaceae</taxon>
        <taxon>Dictyostelium</taxon>
    </lineage>
</organism>
<sequence length="102" mass="12397">MENHKKFNSDNEYIFFKVFNNKYLLKKIINEIESMGYHETDFREIDDIKRKIKFKNIKLLSWMLDKCQFELLLCKLKANEEIVITSGDSIINFLKIYEKNHN</sequence>
<name>F0ZF69_DICPU</name>
<reference evidence="2" key="1">
    <citation type="journal article" date="2011" name="Genome Biol.">
        <title>Comparative genomics of the social amoebae Dictyostelium discoideum and Dictyostelium purpureum.</title>
        <authorList>
            <consortium name="US DOE Joint Genome Institute (JGI-PGF)"/>
            <person name="Sucgang R."/>
            <person name="Kuo A."/>
            <person name="Tian X."/>
            <person name="Salerno W."/>
            <person name="Parikh A."/>
            <person name="Feasley C.L."/>
            <person name="Dalin E."/>
            <person name="Tu H."/>
            <person name="Huang E."/>
            <person name="Barry K."/>
            <person name="Lindquist E."/>
            <person name="Shapiro H."/>
            <person name="Bruce D."/>
            <person name="Schmutz J."/>
            <person name="Salamov A."/>
            <person name="Fey P."/>
            <person name="Gaudet P."/>
            <person name="Anjard C."/>
            <person name="Babu M.M."/>
            <person name="Basu S."/>
            <person name="Bushmanova Y."/>
            <person name="van der Wel H."/>
            <person name="Katoh-Kurasawa M."/>
            <person name="Dinh C."/>
            <person name="Coutinho P.M."/>
            <person name="Saito T."/>
            <person name="Elias M."/>
            <person name="Schaap P."/>
            <person name="Kay R.R."/>
            <person name="Henrissat B."/>
            <person name="Eichinger L."/>
            <person name="Rivero F."/>
            <person name="Putnam N.H."/>
            <person name="West C.M."/>
            <person name="Loomis W.F."/>
            <person name="Chisholm R.L."/>
            <person name="Shaulsky G."/>
            <person name="Strassmann J.E."/>
            <person name="Queller D.C."/>
            <person name="Kuspa A."/>
            <person name="Grigoriev I.V."/>
        </authorList>
    </citation>
    <scope>NUCLEOTIDE SEQUENCE [LARGE SCALE GENOMIC DNA]</scope>
    <source>
        <strain evidence="2">QSDP1</strain>
    </source>
</reference>
<dbReference type="AlphaFoldDB" id="F0ZF69"/>
<dbReference type="KEGG" id="dpp:DICPUDRAFT_30324"/>
<protein>
    <submittedName>
        <fullName evidence="1">Uncharacterized protein</fullName>
    </submittedName>
</protein>
<evidence type="ECO:0000313" key="1">
    <source>
        <dbReference type="EMBL" id="EGC37423.1"/>
    </source>
</evidence>
<dbReference type="PANTHER" id="PTHR32142">
    <property type="entry name" value="B BOX-TYPE DOMAIN-CONTAINING PROTEIN-RELATED"/>
    <property type="match status" value="1"/>
</dbReference>
<dbReference type="GeneID" id="10499947"/>
<proteinExistence type="predicted"/>
<feature type="non-terminal residue" evidence="1">
    <location>
        <position position="102"/>
    </location>
</feature>
<keyword evidence="2" id="KW-1185">Reference proteome</keyword>
<gene>
    <name evidence="1" type="ORF">DICPUDRAFT_30324</name>
</gene>
<dbReference type="EMBL" id="GL871000">
    <property type="protein sequence ID" value="EGC37423.1"/>
    <property type="molecule type" value="Genomic_DNA"/>
</dbReference>
<dbReference type="VEuPathDB" id="AmoebaDB:DICPUDRAFT_30324"/>
<dbReference type="RefSeq" id="XP_003286076.1">
    <property type="nucleotide sequence ID" value="XM_003286028.1"/>
</dbReference>